<reference evidence="4" key="1">
    <citation type="submission" date="2021-08" db="EMBL/GenBank/DDBJ databases">
        <authorList>
            <person name="Misof B."/>
            <person name="Oliver O."/>
            <person name="Podsiadlowski L."/>
            <person name="Donath A."/>
            <person name="Peters R."/>
            <person name="Mayer C."/>
            <person name="Rust J."/>
            <person name="Gunkel S."/>
            <person name="Lesny P."/>
            <person name="Martin S."/>
            <person name="Oeyen J.P."/>
            <person name="Petersen M."/>
            <person name="Panagiotis P."/>
            <person name="Wilbrandt J."/>
            <person name="Tanja T."/>
        </authorList>
    </citation>
    <scope>NUCLEOTIDE SEQUENCE</scope>
    <source>
        <strain evidence="4">GBR_01_08_01A</strain>
        <tissue evidence="4">Thorax + abdomen</tissue>
    </source>
</reference>
<dbReference type="InterPro" id="IPR037120">
    <property type="entry name" value="Haem_peroxidase_sf_animal"/>
</dbReference>
<feature type="signal peptide" evidence="3">
    <location>
        <begin position="1"/>
        <end position="28"/>
    </location>
</feature>
<dbReference type="GO" id="GO:0004601">
    <property type="term" value="F:peroxidase activity"/>
    <property type="evidence" value="ECO:0007669"/>
    <property type="project" value="UniProtKB-KW"/>
</dbReference>
<evidence type="ECO:0000313" key="4">
    <source>
        <dbReference type="EMBL" id="KAK2585041.1"/>
    </source>
</evidence>
<dbReference type="EMBL" id="JAIFRP010000022">
    <property type="protein sequence ID" value="KAK2585041.1"/>
    <property type="molecule type" value="Genomic_DNA"/>
</dbReference>
<dbReference type="InterPro" id="IPR010255">
    <property type="entry name" value="Haem_peroxidase_sf"/>
</dbReference>
<keyword evidence="1" id="KW-0560">Oxidoreductase</keyword>
<keyword evidence="3" id="KW-0732">Signal</keyword>
<dbReference type="Pfam" id="PF03098">
    <property type="entry name" value="An_peroxidase"/>
    <property type="match status" value="1"/>
</dbReference>
<dbReference type="GO" id="GO:0020037">
    <property type="term" value="F:heme binding"/>
    <property type="evidence" value="ECO:0007669"/>
    <property type="project" value="InterPro"/>
</dbReference>
<dbReference type="SUPFAM" id="SSF48113">
    <property type="entry name" value="Heme-dependent peroxidases"/>
    <property type="match status" value="1"/>
</dbReference>
<evidence type="ECO:0000256" key="3">
    <source>
        <dbReference type="SAM" id="SignalP"/>
    </source>
</evidence>
<dbReference type="PANTHER" id="PTHR11475">
    <property type="entry name" value="OXIDASE/PEROXIDASE"/>
    <property type="match status" value="1"/>
</dbReference>
<proteinExistence type="predicted"/>
<dbReference type="PRINTS" id="PR00457">
    <property type="entry name" value="ANPEROXIDASE"/>
</dbReference>
<dbReference type="PROSITE" id="PS50292">
    <property type="entry name" value="PEROXIDASE_3"/>
    <property type="match status" value="1"/>
</dbReference>
<comment type="caution">
    <text evidence="4">The sequence shown here is derived from an EMBL/GenBank/DDBJ whole genome shotgun (WGS) entry which is preliminary data.</text>
</comment>
<dbReference type="FunFam" id="1.10.640.10:FF:000009">
    <property type="entry name" value="Peroxidase, isoform B"/>
    <property type="match status" value="1"/>
</dbReference>
<keyword evidence="2" id="KW-0408">Iron</keyword>
<dbReference type="Gene3D" id="1.10.640.10">
    <property type="entry name" value="Haem peroxidase domain superfamily, animal type"/>
    <property type="match status" value="1"/>
</dbReference>
<feature type="binding site" description="axial binding residue" evidence="2">
    <location>
        <position position="439"/>
    </location>
    <ligand>
        <name>heme b</name>
        <dbReference type="ChEBI" id="CHEBI:60344"/>
    </ligand>
    <ligandPart>
        <name>Fe</name>
        <dbReference type="ChEBI" id="CHEBI:18248"/>
    </ligandPart>
</feature>
<dbReference type="PANTHER" id="PTHR11475:SF86">
    <property type="entry name" value="PEROXIDASE"/>
    <property type="match status" value="1"/>
</dbReference>
<dbReference type="GO" id="GO:0006979">
    <property type="term" value="P:response to oxidative stress"/>
    <property type="evidence" value="ECO:0007669"/>
    <property type="project" value="InterPro"/>
</dbReference>
<dbReference type="CDD" id="cd09823">
    <property type="entry name" value="peroxinectin_like"/>
    <property type="match status" value="1"/>
</dbReference>
<dbReference type="GO" id="GO:0046872">
    <property type="term" value="F:metal ion binding"/>
    <property type="evidence" value="ECO:0007669"/>
    <property type="project" value="UniProtKB-KW"/>
</dbReference>
<keyword evidence="2" id="KW-0479">Metal-binding</keyword>
<gene>
    <name evidence="4" type="ORF">KPH14_008561</name>
</gene>
<keyword evidence="5" id="KW-1185">Reference proteome</keyword>
<dbReference type="AlphaFoldDB" id="A0AAD9RSI9"/>
<feature type="chain" id="PRO_5042080653" description="Peroxidase" evidence="3">
    <location>
        <begin position="29"/>
        <end position="699"/>
    </location>
</feature>
<sequence length="699" mass="80071">MLGGKASRLAWFLLVAVVFDLGITAVHAESSKASRRTRERGSSKRRFDDLESAESSYGSFFGYPNSVFNEYSLFIPNSNPPALCRAYPNGQRTNCGDAFNNQCRTNRYRTFDGSCNNLNNPMWGAANTRYGRLLLPKYGDGIQAPTRSVTGSELPLSRLVSFTLFPSVTVKDNRLTLAAMQWGQFITHDMAMIDGSTQSKKHVTQCCTDDGCLLRRDLSDPKCYPIVIPYNDPVYRKSTIECLEFVRSVTDLDRGCNSRYKSAAEQLTVVTHYLDLSLVYGSNQQVANNLRLGIAGRMRVDVRSNREWPPTPANKSALCDVESSSDVCYDTGDVRANQNPQLTVLHILLLREHNRIAGKLARLNPHWSDETIYQETRRIVIAEHQHISYYEWLPLFLGSKQTRESKILYDTNDYVNDYNPRVDPSVLNEHSTAAFRYFHSLIAGFLKLIGEQRGSVSPPLRLSDHFNRPAVIEQDGNMDHLTRGLSYQPEMASDQYFDEEITIYLFRNGRRLGSDLRATDIQRNRDHGLASYNDYREYCHLPRANNWNDFKDYISEENIQKLASLYAHPDDVDLTVGGSLERDVPGTLVGPTFLCILLEQFYRTRVGDRFWYENSNQDTAFTKEQLNEIRKASISRLFCDNGDNIELMQPKGFELVSDRNPLYKCQNLPSVDLSFWKDYAQETRSNEDHQTHYVYYKKK</sequence>
<evidence type="ECO:0008006" key="6">
    <source>
        <dbReference type="Google" id="ProtNLM"/>
    </source>
</evidence>
<keyword evidence="1" id="KW-0575">Peroxidase</keyword>
<evidence type="ECO:0000256" key="1">
    <source>
        <dbReference type="ARBA" id="ARBA00022559"/>
    </source>
</evidence>
<organism evidence="4 5">
    <name type="scientific">Odynerus spinipes</name>
    <dbReference type="NCBI Taxonomy" id="1348599"/>
    <lineage>
        <taxon>Eukaryota</taxon>
        <taxon>Metazoa</taxon>
        <taxon>Ecdysozoa</taxon>
        <taxon>Arthropoda</taxon>
        <taxon>Hexapoda</taxon>
        <taxon>Insecta</taxon>
        <taxon>Pterygota</taxon>
        <taxon>Neoptera</taxon>
        <taxon>Endopterygota</taxon>
        <taxon>Hymenoptera</taxon>
        <taxon>Apocrita</taxon>
        <taxon>Aculeata</taxon>
        <taxon>Vespoidea</taxon>
        <taxon>Vespidae</taxon>
        <taxon>Eumeninae</taxon>
        <taxon>Odynerus</taxon>
    </lineage>
</organism>
<reference evidence="4" key="2">
    <citation type="journal article" date="2023" name="Commun. Biol.">
        <title>Intrasexual cuticular hydrocarbon dimorphism in a wasp sheds light on hydrocarbon biosynthesis genes in Hymenoptera.</title>
        <authorList>
            <person name="Moris V.C."/>
            <person name="Podsiadlowski L."/>
            <person name="Martin S."/>
            <person name="Oeyen J.P."/>
            <person name="Donath A."/>
            <person name="Petersen M."/>
            <person name="Wilbrandt J."/>
            <person name="Misof B."/>
            <person name="Liedtke D."/>
            <person name="Thamm M."/>
            <person name="Scheiner R."/>
            <person name="Schmitt T."/>
            <person name="Niehuis O."/>
        </authorList>
    </citation>
    <scope>NUCLEOTIDE SEQUENCE</scope>
    <source>
        <strain evidence="4">GBR_01_08_01A</strain>
    </source>
</reference>
<evidence type="ECO:0000256" key="2">
    <source>
        <dbReference type="PIRSR" id="PIRSR619791-2"/>
    </source>
</evidence>
<protein>
    <recommendedName>
        <fullName evidence="6">Peroxidase</fullName>
    </recommendedName>
</protein>
<dbReference type="Proteomes" id="UP001258017">
    <property type="component" value="Unassembled WGS sequence"/>
</dbReference>
<evidence type="ECO:0000313" key="5">
    <source>
        <dbReference type="Proteomes" id="UP001258017"/>
    </source>
</evidence>
<keyword evidence="2" id="KW-0349">Heme</keyword>
<dbReference type="InterPro" id="IPR019791">
    <property type="entry name" value="Haem_peroxidase_animal"/>
</dbReference>
<accession>A0AAD9RSI9</accession>
<name>A0AAD9RSI9_9HYME</name>